<sequence length="416" mass="47571">MSTDDFHSIAPNDLKGQPHLSYNIVHNPDGTSHATVIQMNREPGGVREGHIKHHFYNENIAALLRIVTAQNPFHDDSKWDAVSQQYNTWTFEHQPSRQFAKKDYVERKVKELIKKYSSEKEKGDDDEGEKEKHDGDDGVTEDSEMGELKKLLLHIYLLSLSTKKRRRYVDDLMRRNSSQRPSVSSEMQRSSISHEIQRSSKSNEMQNPGSPVTIPSQMGYKYMPNSTFFEQQPQQRTSTADPNSRILTMSPTTPNMSRDAFASTMPSSGFENSPFQKPQHHSPSQKRRHPEQTKEQNIQQSIQQHHQQQQRLLASRSKPVQATQSTQAIFGTANPYEAVLAAQPPLTSPSKFQELLLEMNREYRKSLQDSYQVLCASLTESQRNANQALMQMMQVSPADSFQSPEDYYDPSGRNGK</sequence>
<feature type="compositionally biased region" description="Polar residues" evidence="1">
    <location>
        <begin position="264"/>
        <end position="276"/>
    </location>
</feature>
<feature type="region of interest" description="Disordered" evidence="1">
    <location>
        <begin position="118"/>
        <end position="142"/>
    </location>
</feature>
<evidence type="ECO:0000313" key="3">
    <source>
        <dbReference type="Proteomes" id="UP000094336"/>
    </source>
</evidence>
<dbReference type="Proteomes" id="UP000094336">
    <property type="component" value="Unassembled WGS sequence"/>
</dbReference>
<feature type="compositionally biased region" description="Basic residues" evidence="1">
    <location>
        <begin position="278"/>
        <end position="289"/>
    </location>
</feature>
<protein>
    <submittedName>
        <fullName evidence="2">Uncharacterized protein</fullName>
    </submittedName>
</protein>
<accession>A0A1E3QK83</accession>
<feature type="region of interest" description="Disordered" evidence="1">
    <location>
        <begin position="394"/>
        <end position="416"/>
    </location>
</feature>
<dbReference type="GeneID" id="30147585"/>
<dbReference type="RefSeq" id="XP_018983437.1">
    <property type="nucleotide sequence ID" value="XM_019129732.1"/>
</dbReference>
<evidence type="ECO:0000256" key="1">
    <source>
        <dbReference type="SAM" id="MobiDB-lite"/>
    </source>
</evidence>
<reference evidence="3" key="1">
    <citation type="submission" date="2016-05" db="EMBL/GenBank/DDBJ databases">
        <title>Comparative genomics of biotechnologically important yeasts.</title>
        <authorList>
            <consortium name="DOE Joint Genome Institute"/>
            <person name="Riley R."/>
            <person name="Haridas S."/>
            <person name="Wolfe K.H."/>
            <person name="Lopes M.R."/>
            <person name="Hittinger C.T."/>
            <person name="Goker M."/>
            <person name="Salamov A."/>
            <person name="Wisecaver J."/>
            <person name="Long T.M."/>
            <person name="Aerts A.L."/>
            <person name="Barry K."/>
            <person name="Choi C."/>
            <person name="Clum A."/>
            <person name="Coughlan A.Y."/>
            <person name="Deshpande S."/>
            <person name="Douglass A.P."/>
            <person name="Hanson S.J."/>
            <person name="Klenk H.-P."/>
            <person name="Labutti K."/>
            <person name="Lapidus A."/>
            <person name="Lindquist E."/>
            <person name="Lipzen A."/>
            <person name="Meier-Kolthoff J.P."/>
            <person name="Ohm R.A."/>
            <person name="Otillar R.P."/>
            <person name="Pangilinan J."/>
            <person name="Peng Y."/>
            <person name="Rokas A."/>
            <person name="Rosa C.A."/>
            <person name="Scheuner C."/>
            <person name="Sibirny A.A."/>
            <person name="Slot J.C."/>
            <person name="Stielow J.B."/>
            <person name="Sun H."/>
            <person name="Kurtzman C.P."/>
            <person name="Blackwell M."/>
            <person name="Grigoriev I.V."/>
            <person name="Jeffries T.W."/>
        </authorList>
    </citation>
    <scope>NUCLEOTIDE SEQUENCE [LARGE SCALE GENOMIC DNA]</scope>
    <source>
        <strain evidence="3">NRRL Y-12698</strain>
    </source>
</reference>
<feature type="compositionally biased region" description="Basic and acidic residues" evidence="1">
    <location>
        <begin position="118"/>
        <end position="136"/>
    </location>
</feature>
<feature type="compositionally biased region" description="Polar residues" evidence="1">
    <location>
        <begin position="394"/>
        <end position="403"/>
    </location>
</feature>
<dbReference type="STRING" id="984486.A0A1E3QK83"/>
<gene>
    <name evidence="2" type="ORF">BABINDRAFT_163130</name>
</gene>
<organism evidence="2 3">
    <name type="scientific">Babjeviella inositovora NRRL Y-12698</name>
    <dbReference type="NCBI Taxonomy" id="984486"/>
    <lineage>
        <taxon>Eukaryota</taxon>
        <taxon>Fungi</taxon>
        <taxon>Dikarya</taxon>
        <taxon>Ascomycota</taxon>
        <taxon>Saccharomycotina</taxon>
        <taxon>Pichiomycetes</taxon>
        <taxon>Serinales incertae sedis</taxon>
        <taxon>Babjeviella</taxon>
    </lineage>
</organism>
<dbReference type="AlphaFoldDB" id="A0A1E3QK83"/>
<dbReference type="EMBL" id="KV454437">
    <property type="protein sequence ID" value="ODQ78109.1"/>
    <property type="molecule type" value="Genomic_DNA"/>
</dbReference>
<feature type="compositionally biased region" description="Polar residues" evidence="1">
    <location>
        <begin position="224"/>
        <end position="256"/>
    </location>
</feature>
<keyword evidence="3" id="KW-1185">Reference proteome</keyword>
<evidence type="ECO:0000313" key="2">
    <source>
        <dbReference type="EMBL" id="ODQ78109.1"/>
    </source>
</evidence>
<feature type="region of interest" description="Disordered" evidence="1">
    <location>
        <begin position="172"/>
        <end position="325"/>
    </location>
</feature>
<feature type="compositionally biased region" description="Polar residues" evidence="1">
    <location>
        <begin position="175"/>
        <end position="216"/>
    </location>
</feature>
<proteinExistence type="predicted"/>
<name>A0A1E3QK83_9ASCO</name>
<feature type="compositionally biased region" description="Low complexity" evidence="1">
    <location>
        <begin position="296"/>
        <end position="310"/>
    </location>
</feature>